<dbReference type="InterPro" id="IPR059000">
    <property type="entry name" value="ATPase_P-type_domA"/>
</dbReference>
<feature type="region of interest" description="Disordered" evidence="16">
    <location>
        <begin position="1"/>
        <end position="55"/>
    </location>
</feature>
<evidence type="ECO:0000256" key="14">
    <source>
        <dbReference type="ARBA" id="ARBA00023136"/>
    </source>
</evidence>
<dbReference type="Gene3D" id="2.70.150.10">
    <property type="entry name" value="Calcium-transporting ATPase, cytoplasmic transduction domain A"/>
    <property type="match status" value="1"/>
</dbReference>
<dbReference type="NCBIfam" id="TIGR01512">
    <property type="entry name" value="ATPase-IB2_Cd"/>
    <property type="match status" value="1"/>
</dbReference>
<keyword evidence="14 15" id="KW-0472">Membrane</keyword>
<feature type="compositionally biased region" description="Low complexity" evidence="16">
    <location>
        <begin position="26"/>
        <end position="37"/>
    </location>
</feature>
<dbReference type="STRING" id="1852522.SAMN06295960_3723"/>
<dbReference type="Gene3D" id="3.40.50.1000">
    <property type="entry name" value="HAD superfamily/HAD-like"/>
    <property type="match status" value="1"/>
</dbReference>
<evidence type="ECO:0000313" key="18">
    <source>
        <dbReference type="EMBL" id="SMG54440.1"/>
    </source>
</evidence>
<feature type="transmembrane region" description="Helical" evidence="15">
    <location>
        <begin position="73"/>
        <end position="104"/>
    </location>
</feature>
<feature type="transmembrane region" description="Helical" evidence="15">
    <location>
        <begin position="632"/>
        <end position="651"/>
    </location>
</feature>
<dbReference type="Gene3D" id="3.40.1110.10">
    <property type="entry name" value="Calcium-transporting ATPase, cytoplasmic domain N"/>
    <property type="match status" value="1"/>
</dbReference>
<evidence type="ECO:0000256" key="6">
    <source>
        <dbReference type="ARBA" id="ARBA00022692"/>
    </source>
</evidence>
<dbReference type="GO" id="GO:0016887">
    <property type="term" value="F:ATP hydrolysis activity"/>
    <property type="evidence" value="ECO:0007669"/>
    <property type="project" value="InterPro"/>
</dbReference>
<dbReference type="InterPro" id="IPR008250">
    <property type="entry name" value="ATPase_P-typ_transduc_dom_A_sf"/>
</dbReference>
<dbReference type="InterPro" id="IPR036412">
    <property type="entry name" value="HAD-like_sf"/>
</dbReference>
<dbReference type="Pfam" id="PF00122">
    <property type="entry name" value="E1-E2_ATPase"/>
    <property type="match status" value="1"/>
</dbReference>
<sequence>MSHFKGKDNNFHSQLERKDENDMKPTTSTNLTATNQTPASAASTPSPQQQPERGPRMKELLHKYRELLPPAGAGLFTLIAWLTSFGSDGLATALYIIAFIIGGFQQAKEGLETLVKEKDLDVNLLMILAAIGAGAIGYWAEGAILIFIFSLSGALEEMTMERSSKDISALMNLKPETAVRMEHGIEVKVSAAELKIDDVIIVRNGERIPADGEIIEGRSAIDQASITGESIPVDKGVGDEVFAGTLNGEGALYIKVTAASESSLFAKIVMLVQEAQSEMPKSQRFMENFERIYARAVLGITILLILLPPWLLNWTWSEASYKAMVFLVVASPCALVSSIMPAMLSAISNSARRGVLFKGGAHLENLANVNVIAFDKTGTLTKGRPEVTDIQVYIGMTEEQLLGHAASVESMTNHPLARAIVQHAEQRKLPLQRPTDFQAITGWGVQANLDGEAWAIGKPGWFMQQGLEGGILNDLHRLEQEGKTVIVLSRQNAIAGIIALQDQIRPETKAVMAGLHALGIQTAMLTGDQERTAMAIAEQAGIDLVYAELLPEDKLEIVKQLQEEHGSVAMVGDGVNDAPALAAANVGIAMGAAGSDVALETADLVLMNDDLQKIGGAITLGKRMKRVIKQNMIFASIVIISLILSNFVSGIPLPLGVVGHEGSTILVILNGLRLLRQ</sequence>
<dbReference type="NCBIfam" id="TIGR01511">
    <property type="entry name" value="ATPase-IB1_Cu"/>
    <property type="match status" value="1"/>
</dbReference>
<keyword evidence="11" id="KW-1278">Translocase</keyword>
<protein>
    <submittedName>
        <fullName evidence="18">Cd2+/Zn2+-exporting ATPase</fullName>
    </submittedName>
</protein>
<keyword evidence="4 15" id="KW-1003">Cell membrane</keyword>
<dbReference type="Pfam" id="PF00702">
    <property type="entry name" value="Hydrolase"/>
    <property type="match status" value="1"/>
</dbReference>
<proteinExistence type="inferred from homology"/>
<feature type="transmembrane region" description="Helical" evidence="15">
    <location>
        <begin position="292"/>
        <end position="311"/>
    </location>
</feature>
<dbReference type="GO" id="GO:0046872">
    <property type="term" value="F:metal ion binding"/>
    <property type="evidence" value="ECO:0007669"/>
    <property type="project" value="UniProtKB-KW"/>
</dbReference>
<dbReference type="FunFam" id="3.40.50.1000:FF:000020">
    <property type="entry name" value="Probable cation-transporting P-type ATPase"/>
    <property type="match status" value="1"/>
</dbReference>
<keyword evidence="5" id="KW-0597">Phosphoprotein</keyword>
<dbReference type="GO" id="GO:0019829">
    <property type="term" value="F:ATPase-coupled monoatomic cation transmembrane transporter activity"/>
    <property type="evidence" value="ECO:0007669"/>
    <property type="project" value="InterPro"/>
</dbReference>
<dbReference type="NCBIfam" id="TIGR01494">
    <property type="entry name" value="ATPase_P-type"/>
    <property type="match status" value="1"/>
</dbReference>
<dbReference type="InterPro" id="IPR023214">
    <property type="entry name" value="HAD_sf"/>
</dbReference>
<dbReference type="NCBIfam" id="TIGR01525">
    <property type="entry name" value="ATPase-IB_hvy"/>
    <property type="match status" value="1"/>
</dbReference>
<keyword evidence="6 15" id="KW-0812">Transmembrane</keyword>
<keyword evidence="3" id="KW-0813">Transport</keyword>
<dbReference type="PRINTS" id="PR00119">
    <property type="entry name" value="CATATPASE"/>
</dbReference>
<evidence type="ECO:0000256" key="11">
    <source>
        <dbReference type="ARBA" id="ARBA00022967"/>
    </source>
</evidence>
<dbReference type="PANTHER" id="PTHR43079:SF1">
    <property type="entry name" value="CADMIUM_ZINC-TRANSPORTING ATPASE HMA1, CHLOROPLASTIC-RELATED"/>
    <property type="match status" value="1"/>
</dbReference>
<keyword evidence="12 15" id="KW-1133">Transmembrane helix</keyword>
<evidence type="ECO:0000256" key="5">
    <source>
        <dbReference type="ARBA" id="ARBA00022553"/>
    </source>
</evidence>
<dbReference type="PROSITE" id="PS00154">
    <property type="entry name" value="ATPASE_E1_E2"/>
    <property type="match status" value="1"/>
</dbReference>
<dbReference type="CDD" id="cd07551">
    <property type="entry name" value="P-type_ATPase_HM_ZosA_PfeT-like"/>
    <property type="match status" value="1"/>
</dbReference>
<dbReference type="GO" id="GO:0005886">
    <property type="term" value="C:plasma membrane"/>
    <property type="evidence" value="ECO:0007669"/>
    <property type="project" value="UniProtKB-SubCell"/>
</dbReference>
<evidence type="ECO:0000313" key="19">
    <source>
        <dbReference type="Proteomes" id="UP000193834"/>
    </source>
</evidence>
<evidence type="ECO:0000256" key="3">
    <source>
        <dbReference type="ARBA" id="ARBA00022448"/>
    </source>
</evidence>
<evidence type="ECO:0000256" key="15">
    <source>
        <dbReference type="RuleBase" id="RU362081"/>
    </source>
</evidence>
<gene>
    <name evidence="18" type="ORF">SAMN06295960_3723</name>
</gene>
<dbReference type="Proteomes" id="UP000193834">
    <property type="component" value="Unassembled WGS sequence"/>
</dbReference>
<evidence type="ECO:0000256" key="13">
    <source>
        <dbReference type="ARBA" id="ARBA00023065"/>
    </source>
</evidence>
<dbReference type="InterPro" id="IPR023299">
    <property type="entry name" value="ATPase_P-typ_cyto_dom_N"/>
</dbReference>
<feature type="transmembrane region" description="Helical" evidence="15">
    <location>
        <begin position="124"/>
        <end position="155"/>
    </location>
</feature>
<feature type="domain" description="P-type ATPase A" evidence="17">
    <location>
        <begin position="173"/>
        <end position="273"/>
    </location>
</feature>
<keyword evidence="13" id="KW-0406">Ion transport</keyword>
<comment type="similarity">
    <text evidence="2 15">Belongs to the cation transport ATPase (P-type) (TC 3.A.3) family. Type IB subfamily.</text>
</comment>
<keyword evidence="8 15" id="KW-0547">Nucleotide-binding</keyword>
<feature type="compositionally biased region" description="Basic and acidic residues" evidence="16">
    <location>
        <begin position="1"/>
        <end position="23"/>
    </location>
</feature>
<dbReference type="SFLD" id="SFLDF00027">
    <property type="entry name" value="p-type_atpase"/>
    <property type="match status" value="1"/>
</dbReference>
<evidence type="ECO:0000256" key="2">
    <source>
        <dbReference type="ARBA" id="ARBA00006024"/>
    </source>
</evidence>
<dbReference type="InterPro" id="IPR044492">
    <property type="entry name" value="P_typ_ATPase_HD_dom"/>
</dbReference>
<evidence type="ECO:0000256" key="4">
    <source>
        <dbReference type="ARBA" id="ARBA00022475"/>
    </source>
</evidence>
<reference evidence="18 19" key="1">
    <citation type="submission" date="2017-04" db="EMBL/GenBank/DDBJ databases">
        <authorList>
            <person name="Afonso C.L."/>
            <person name="Miller P.J."/>
            <person name="Scott M.A."/>
            <person name="Spackman E."/>
            <person name="Goraichik I."/>
            <person name="Dimitrov K.M."/>
            <person name="Suarez D.L."/>
            <person name="Swayne D.E."/>
        </authorList>
    </citation>
    <scope>NUCLEOTIDE SEQUENCE [LARGE SCALE GENOMIC DNA]</scope>
    <source>
        <strain evidence="18 19">11</strain>
    </source>
</reference>
<name>A0A1X7LLA8_9BACL</name>
<keyword evidence="10" id="KW-0460">Magnesium</keyword>
<dbReference type="InterPro" id="IPR018303">
    <property type="entry name" value="ATPase_P-typ_P_site"/>
</dbReference>
<evidence type="ECO:0000256" key="8">
    <source>
        <dbReference type="ARBA" id="ARBA00022741"/>
    </source>
</evidence>
<evidence type="ECO:0000256" key="7">
    <source>
        <dbReference type="ARBA" id="ARBA00022723"/>
    </source>
</evidence>
<feature type="transmembrane region" description="Helical" evidence="15">
    <location>
        <begin position="323"/>
        <end position="344"/>
    </location>
</feature>
<evidence type="ECO:0000256" key="12">
    <source>
        <dbReference type="ARBA" id="ARBA00022989"/>
    </source>
</evidence>
<keyword evidence="7 15" id="KW-0479">Metal-binding</keyword>
<dbReference type="SUPFAM" id="SSF81665">
    <property type="entry name" value="Calcium ATPase, transmembrane domain M"/>
    <property type="match status" value="1"/>
</dbReference>
<comment type="subcellular location">
    <subcellularLocation>
        <location evidence="1">Cell membrane</location>
        <topology evidence="1">Multi-pass membrane protein</topology>
    </subcellularLocation>
</comment>
<dbReference type="FunFam" id="2.70.150.10:FF:000002">
    <property type="entry name" value="Copper-transporting ATPase 1, putative"/>
    <property type="match status" value="1"/>
</dbReference>
<dbReference type="SFLD" id="SFLDG00002">
    <property type="entry name" value="C1.7:_P-type_atpase_like"/>
    <property type="match status" value="1"/>
</dbReference>
<dbReference type="PRINTS" id="PR00941">
    <property type="entry name" value="CDATPASE"/>
</dbReference>
<evidence type="ECO:0000256" key="9">
    <source>
        <dbReference type="ARBA" id="ARBA00022840"/>
    </source>
</evidence>
<evidence type="ECO:0000259" key="17">
    <source>
        <dbReference type="Pfam" id="PF00122"/>
    </source>
</evidence>
<evidence type="ECO:0000256" key="10">
    <source>
        <dbReference type="ARBA" id="ARBA00022842"/>
    </source>
</evidence>
<keyword evidence="9 15" id="KW-0067">ATP-binding</keyword>
<feature type="compositionally biased region" description="Polar residues" evidence="16">
    <location>
        <begin position="38"/>
        <end position="51"/>
    </location>
</feature>
<dbReference type="AlphaFoldDB" id="A0A1X7LLA8"/>
<dbReference type="GO" id="GO:0005524">
    <property type="term" value="F:ATP binding"/>
    <property type="evidence" value="ECO:0007669"/>
    <property type="project" value="UniProtKB-UniRule"/>
</dbReference>
<dbReference type="SFLD" id="SFLDS00003">
    <property type="entry name" value="Haloacid_Dehalogenase"/>
    <property type="match status" value="1"/>
</dbReference>
<dbReference type="InterPro" id="IPR001757">
    <property type="entry name" value="P_typ_ATPase"/>
</dbReference>
<evidence type="ECO:0000256" key="1">
    <source>
        <dbReference type="ARBA" id="ARBA00004651"/>
    </source>
</evidence>
<dbReference type="InterPro" id="IPR051949">
    <property type="entry name" value="Cation_Transport_ATPase"/>
</dbReference>
<keyword evidence="19" id="KW-1185">Reference proteome</keyword>
<dbReference type="SUPFAM" id="SSF56784">
    <property type="entry name" value="HAD-like"/>
    <property type="match status" value="1"/>
</dbReference>
<accession>A0A1X7LLA8</accession>
<dbReference type="PANTHER" id="PTHR43079">
    <property type="entry name" value="PROBABLE CADMIUM/ZINC-TRANSPORTING ATPASE HMA1"/>
    <property type="match status" value="1"/>
</dbReference>
<evidence type="ECO:0000256" key="16">
    <source>
        <dbReference type="SAM" id="MobiDB-lite"/>
    </source>
</evidence>
<dbReference type="EMBL" id="FXAZ01000005">
    <property type="protein sequence ID" value="SMG54440.1"/>
    <property type="molecule type" value="Genomic_DNA"/>
</dbReference>
<organism evidence="18 19">
    <name type="scientific">Paenibacillus aquistagni</name>
    <dbReference type="NCBI Taxonomy" id="1852522"/>
    <lineage>
        <taxon>Bacteria</taxon>
        <taxon>Bacillati</taxon>
        <taxon>Bacillota</taxon>
        <taxon>Bacilli</taxon>
        <taxon>Bacillales</taxon>
        <taxon>Paenibacillaceae</taxon>
        <taxon>Paenibacillus</taxon>
    </lineage>
</organism>
<dbReference type="InterPro" id="IPR023298">
    <property type="entry name" value="ATPase_P-typ_TM_dom_sf"/>
</dbReference>
<dbReference type="InterPro" id="IPR027256">
    <property type="entry name" value="P-typ_ATPase_IB"/>
</dbReference>
<dbReference type="SUPFAM" id="SSF81653">
    <property type="entry name" value="Calcium ATPase, transduction domain A"/>
    <property type="match status" value="1"/>
</dbReference>